<feature type="domain" description="Amidase" evidence="2">
    <location>
        <begin position="57"/>
        <end position="505"/>
    </location>
</feature>
<evidence type="ECO:0000313" key="4">
    <source>
        <dbReference type="Proteomes" id="UP001212841"/>
    </source>
</evidence>
<proteinExistence type="predicted"/>
<dbReference type="PANTHER" id="PTHR43372:SF4">
    <property type="entry name" value="FATTY-ACID AMIDE HYDROLASE 2"/>
    <property type="match status" value="1"/>
</dbReference>
<dbReference type="PIRSF" id="PIRSF001221">
    <property type="entry name" value="Amidase_fungi"/>
    <property type="match status" value="1"/>
</dbReference>
<keyword evidence="4" id="KW-1185">Reference proteome</keyword>
<feature type="active site" description="Acyl-ester intermediate" evidence="1">
    <location>
        <position position="211"/>
    </location>
</feature>
<protein>
    <recommendedName>
        <fullName evidence="2">Amidase domain-containing protein</fullName>
    </recommendedName>
</protein>
<dbReference type="Gene3D" id="3.90.1300.10">
    <property type="entry name" value="Amidase signature (AS) domain"/>
    <property type="match status" value="1"/>
</dbReference>
<dbReference type="InterPro" id="IPR052739">
    <property type="entry name" value="FAAH2"/>
</dbReference>
<dbReference type="GO" id="GO:0012505">
    <property type="term" value="C:endomembrane system"/>
    <property type="evidence" value="ECO:0007669"/>
    <property type="project" value="TreeGrafter"/>
</dbReference>
<dbReference type="PANTHER" id="PTHR43372">
    <property type="entry name" value="FATTY-ACID AMIDE HYDROLASE"/>
    <property type="match status" value="1"/>
</dbReference>
<dbReference type="Proteomes" id="UP001212841">
    <property type="component" value="Unassembled WGS sequence"/>
</dbReference>
<dbReference type="Pfam" id="PF01425">
    <property type="entry name" value="Amidase"/>
    <property type="match status" value="1"/>
</dbReference>
<accession>A0AAD5SK42</accession>
<dbReference type="SUPFAM" id="SSF75304">
    <property type="entry name" value="Amidase signature (AS) enzymes"/>
    <property type="match status" value="1"/>
</dbReference>
<feature type="active site" description="Charge relay system" evidence="1">
    <location>
        <position position="112"/>
    </location>
</feature>
<dbReference type="EMBL" id="JADGJD010000021">
    <property type="protein sequence ID" value="KAJ3056775.1"/>
    <property type="molecule type" value="Genomic_DNA"/>
</dbReference>
<dbReference type="AlphaFoldDB" id="A0AAD5SK42"/>
<comment type="caution">
    <text evidence="3">The sequence shown here is derived from an EMBL/GenBank/DDBJ whole genome shotgun (WGS) entry which is preliminary data.</text>
</comment>
<evidence type="ECO:0000313" key="3">
    <source>
        <dbReference type="EMBL" id="KAJ3056775.1"/>
    </source>
</evidence>
<sequence length="530" mass="57492">MPSKETTASGGLELEAFTKLELASIPTGPLSDTDLAFSSATTLAHLICTRRITSTQILEIYLSRISCYNERLNAIVTLDISTARSFAKQCDEAVQSSTKPLGPLHGVPFTIKDAFATKGLRTTSGMMERKDHVPDWDAVVVERLKAAGAVLMGKTNVPREITGQETVSECLGRCRNPWDLERTSGASSGGAAVAVSAGLCGFEVGSDSGGSIRQPSHCCGIYGHFSTHSLVAPRGHLPSVDKDQPEKNPDLLSIGPMARSPSDLALILDIIRGPDPLLPYLQGPTLLPHTPKPLSEHRVAIWMEDTTYPLGVPIRAAFTSLIRNLTPHLKSLSTTARPPFTFTDAARTAFQLWVASSSASTPPEKLNKLRKIRNDSEESHKPYTVLHANSELLRHGDYLRLDTHRQSISLKFSQFFKEYDILLCPVIPTTAFPHDTQSFTNPDCVSSVDHRLSKTLTVNGEEVPYVNQLLWPSIVGMCGLPSAVIPIAEEGLPVGIQVVGPKGGDLATIWFAELVRGVVGGYRRPPGYED</sequence>
<feature type="active site" description="Charge relay system" evidence="1">
    <location>
        <position position="187"/>
    </location>
</feature>
<gene>
    <name evidence="3" type="ORF">HK097_004347</name>
</gene>
<name>A0AAD5SK42_9FUNG</name>
<evidence type="ECO:0000259" key="2">
    <source>
        <dbReference type="Pfam" id="PF01425"/>
    </source>
</evidence>
<organism evidence="3 4">
    <name type="scientific">Rhizophlyctis rosea</name>
    <dbReference type="NCBI Taxonomy" id="64517"/>
    <lineage>
        <taxon>Eukaryota</taxon>
        <taxon>Fungi</taxon>
        <taxon>Fungi incertae sedis</taxon>
        <taxon>Chytridiomycota</taxon>
        <taxon>Chytridiomycota incertae sedis</taxon>
        <taxon>Chytridiomycetes</taxon>
        <taxon>Rhizophlyctidales</taxon>
        <taxon>Rhizophlyctidaceae</taxon>
        <taxon>Rhizophlyctis</taxon>
    </lineage>
</organism>
<dbReference type="InterPro" id="IPR023631">
    <property type="entry name" value="Amidase_dom"/>
</dbReference>
<reference evidence="3" key="1">
    <citation type="submission" date="2020-05" db="EMBL/GenBank/DDBJ databases">
        <title>Phylogenomic resolution of chytrid fungi.</title>
        <authorList>
            <person name="Stajich J.E."/>
            <person name="Amses K."/>
            <person name="Simmons R."/>
            <person name="Seto K."/>
            <person name="Myers J."/>
            <person name="Bonds A."/>
            <person name="Quandt C.A."/>
            <person name="Barry K."/>
            <person name="Liu P."/>
            <person name="Grigoriev I."/>
            <person name="Longcore J.E."/>
            <person name="James T.Y."/>
        </authorList>
    </citation>
    <scope>NUCLEOTIDE SEQUENCE</scope>
    <source>
        <strain evidence="3">JEL0318</strain>
    </source>
</reference>
<evidence type="ECO:0000256" key="1">
    <source>
        <dbReference type="PIRSR" id="PIRSR001221-1"/>
    </source>
</evidence>
<dbReference type="InterPro" id="IPR036928">
    <property type="entry name" value="AS_sf"/>
</dbReference>